<reference evidence="1" key="1">
    <citation type="journal article" date="2022" name="Cell">
        <title>Design, construction, and in vivo augmentation of a complex gut microbiome.</title>
        <authorList>
            <person name="Cheng A.G."/>
            <person name="Ho P.Y."/>
            <person name="Aranda-Diaz A."/>
            <person name="Jain S."/>
            <person name="Yu F.B."/>
            <person name="Meng X."/>
            <person name="Wang M."/>
            <person name="Iakiviak M."/>
            <person name="Nagashima K."/>
            <person name="Zhao A."/>
            <person name="Murugkar P."/>
            <person name="Patil A."/>
            <person name="Atabakhsh K."/>
            <person name="Weakley A."/>
            <person name="Yan J."/>
            <person name="Brumbaugh A.R."/>
            <person name="Higginbottom S."/>
            <person name="Dimas A."/>
            <person name="Shiver A.L."/>
            <person name="Deutschbauer A."/>
            <person name="Neff N."/>
            <person name="Sonnenburg J.L."/>
            <person name="Huang K.C."/>
            <person name="Fischbach M.A."/>
        </authorList>
    </citation>
    <scope>NUCLEOTIDE SEQUENCE</scope>
    <source>
        <strain evidence="1">AP11</strain>
    </source>
</reference>
<protein>
    <submittedName>
        <fullName evidence="1">DUF748 domain-containing protein</fullName>
    </submittedName>
</protein>
<dbReference type="RefSeq" id="WP_019244613.1">
    <property type="nucleotide sequence ID" value="NZ_CAPH01000001.1"/>
</dbReference>
<evidence type="ECO:0000313" key="2">
    <source>
        <dbReference type="Proteomes" id="UP001059295"/>
    </source>
</evidence>
<gene>
    <name evidence="1" type="ORF">NQ491_03935</name>
</gene>
<sequence>MMEKRKTDTRWGKIAWIVACCALGVLVVKVGVEVWLGSKIRRTIVSKVSEASDGAYRAEVGGVRVGLFNRAVRVENFTLHSDSARLRLKGSPLAGLNVRVAQLSLGGIRWDRKGASMRISADELEIISPRIVLSRSPDAEADTSAGSRRSWRDRLDSTGILAEIGRFDIRNARVEVCDYRNGRRVCHRIEGLSLGSDDLCFDMSADSLSRPWFCSDMELAVDRLDYRIDEGAVLLEVDTLRFGAGDGSLYVAAVRLEPQYPKDMFARRAPGHIDWTRVSVRSIGCTGIDWAAWTDGGGLRIDSLSIPQAEVESYKNRQVPRPQRVKQLFYRSLQRLPFAVDVRRITLGNVRARYDELSENGTEPGIVQFDSLSGEFYGLTNRGGADDFFRLEARGKLYGAGLLKASFRFPSDSLNRRFEIDGSLGPMSLPLLNRVVTPLAGIQIDSGRLERIEFRVTGNDARSEVQMTMLYDGLDVEMVKRQPDGRLKERRLMTFVVDKMLIRPSNPDGRGTRTADGSAERDPYRSQFNYWWKSLLPGIKNTVLGKDSYR</sequence>
<keyword evidence="2" id="KW-1185">Reference proteome</keyword>
<dbReference type="Proteomes" id="UP001059295">
    <property type="component" value="Chromosome"/>
</dbReference>
<proteinExistence type="predicted"/>
<dbReference type="EMBL" id="CP102294">
    <property type="protein sequence ID" value="UWN57938.1"/>
    <property type="molecule type" value="Genomic_DNA"/>
</dbReference>
<organism evidence="1 2">
    <name type="scientific">Alistipes ihumii AP11</name>
    <dbReference type="NCBI Taxonomy" id="1211813"/>
    <lineage>
        <taxon>Bacteria</taxon>
        <taxon>Pseudomonadati</taxon>
        <taxon>Bacteroidota</taxon>
        <taxon>Bacteroidia</taxon>
        <taxon>Bacteroidales</taxon>
        <taxon>Rikenellaceae</taxon>
        <taxon>Alistipes</taxon>
    </lineage>
</organism>
<accession>A0ABY5V1Q6</accession>
<evidence type="ECO:0000313" key="1">
    <source>
        <dbReference type="EMBL" id="UWN57938.1"/>
    </source>
</evidence>
<dbReference type="GeneID" id="82890855"/>
<name>A0ABY5V1Q6_9BACT</name>